<feature type="signal peptide" evidence="1">
    <location>
        <begin position="1"/>
        <end position="23"/>
    </location>
</feature>
<dbReference type="PATRIC" id="fig|1454006.5.peg.1130"/>
<dbReference type="OrthoDB" id="789771at2"/>
<dbReference type="STRING" id="1454006.AW14_05770"/>
<sequence length="231" mass="25460">MNTFRKIMPLCLLIILISCSSEEQNTTANIEGLPSPVTLIFPVNNTECNEGIIVSDTQTDVLFKWEEAENTSSYILILTNLNNGTSREIKTVANEFLIRILRGTPYSWVVKSKASIGNATADSETWRFYNAGLPIESHPPFPAEVVSPKMGASVDEGTVLLQWGATDVDNDIASYTILLDTSSTPTTEVGNPSTNSLNITVSSGQVYYWKVITNDELGNESHSQIFQFRVK</sequence>
<evidence type="ECO:0000256" key="1">
    <source>
        <dbReference type="SAM" id="SignalP"/>
    </source>
</evidence>
<dbReference type="Proteomes" id="UP000032229">
    <property type="component" value="Chromosome"/>
</dbReference>
<dbReference type="EMBL" id="CP007202">
    <property type="protein sequence ID" value="AJR03227.1"/>
    <property type="molecule type" value="Genomic_DNA"/>
</dbReference>
<dbReference type="PROSITE" id="PS51257">
    <property type="entry name" value="PROKAR_LIPOPROTEIN"/>
    <property type="match status" value="1"/>
</dbReference>
<gene>
    <name evidence="2" type="ORF">AW14_05770</name>
</gene>
<dbReference type="SUPFAM" id="SSF49265">
    <property type="entry name" value="Fibronectin type III"/>
    <property type="match status" value="1"/>
</dbReference>
<keyword evidence="3" id="KW-1185">Reference proteome</keyword>
<dbReference type="AlphaFoldDB" id="A0A0C5WAA0"/>
<dbReference type="InterPro" id="IPR013783">
    <property type="entry name" value="Ig-like_fold"/>
</dbReference>
<evidence type="ECO:0000313" key="2">
    <source>
        <dbReference type="EMBL" id="AJR03227.1"/>
    </source>
</evidence>
<dbReference type="InterPro" id="IPR036116">
    <property type="entry name" value="FN3_sf"/>
</dbReference>
<evidence type="ECO:0000313" key="3">
    <source>
        <dbReference type="Proteomes" id="UP000032229"/>
    </source>
</evidence>
<dbReference type="Gene3D" id="2.60.40.10">
    <property type="entry name" value="Immunoglobulins"/>
    <property type="match status" value="1"/>
</dbReference>
<proteinExistence type="predicted"/>
<keyword evidence="1" id="KW-0732">Signal</keyword>
<evidence type="ECO:0008006" key="4">
    <source>
        <dbReference type="Google" id="ProtNLM"/>
    </source>
</evidence>
<feature type="chain" id="PRO_5002184244" description="Fibronectin type-III domain-containing protein" evidence="1">
    <location>
        <begin position="24"/>
        <end position="231"/>
    </location>
</feature>
<protein>
    <recommendedName>
        <fullName evidence="4">Fibronectin type-III domain-containing protein</fullName>
    </recommendedName>
</protein>
<accession>A0A0C5WAA0</accession>
<dbReference type="RefSeq" id="WP_044637923.1">
    <property type="nucleotide sequence ID" value="NZ_CP007202.1"/>
</dbReference>
<reference evidence="2 3" key="1">
    <citation type="submission" date="2014-02" db="EMBL/GenBank/DDBJ databases">
        <authorList>
            <person name="Young C.-C."/>
            <person name="Hameed A."/>
            <person name="Huang H.-C."/>
            <person name="Shahina M."/>
        </authorList>
    </citation>
    <scope>NUCLEOTIDE SEQUENCE [LARGE SCALE GENOMIC DNA]</scope>
    <source>
        <strain evidence="2 3">CC-SAMT-1</strain>
    </source>
</reference>
<organism evidence="2 3">
    <name type="scientific">Siansivirga zeaxanthinifaciens CC-SAMT-1</name>
    <dbReference type="NCBI Taxonomy" id="1454006"/>
    <lineage>
        <taxon>Bacteria</taxon>
        <taxon>Pseudomonadati</taxon>
        <taxon>Bacteroidota</taxon>
        <taxon>Flavobacteriia</taxon>
        <taxon>Flavobacteriales</taxon>
        <taxon>Flavobacteriaceae</taxon>
        <taxon>Siansivirga</taxon>
    </lineage>
</organism>
<dbReference type="KEGG" id="sze:AW14_05770"/>
<dbReference type="HOGENOM" id="CLU_103348_0_0_10"/>
<name>A0A0C5WAA0_9FLAO</name>